<evidence type="ECO:0000259" key="1">
    <source>
        <dbReference type="Pfam" id="PF18105"/>
    </source>
</evidence>
<dbReference type="Proteomes" id="UP000256269">
    <property type="component" value="Unassembled WGS sequence"/>
</dbReference>
<feature type="domain" description="PGM1 C-terminal" evidence="1">
    <location>
        <begin position="412"/>
        <end position="464"/>
    </location>
</feature>
<reference evidence="2 3" key="1">
    <citation type="submission" date="2018-08" db="EMBL/GenBank/DDBJ databases">
        <title>Genomic Encyclopedia of Archaeal and Bacterial Type Strains, Phase II (KMG-II): from individual species to whole genera.</title>
        <authorList>
            <person name="Goeker M."/>
        </authorList>
    </citation>
    <scope>NUCLEOTIDE SEQUENCE [LARGE SCALE GENOMIC DNA]</scope>
    <source>
        <strain evidence="2 3">DSM 45791</strain>
    </source>
</reference>
<name>A0A3E0HE65_9PSEU</name>
<dbReference type="InterPro" id="IPR041356">
    <property type="entry name" value="PGM1_C"/>
</dbReference>
<dbReference type="AlphaFoldDB" id="A0A3E0HE65"/>
<evidence type="ECO:0000313" key="2">
    <source>
        <dbReference type="EMBL" id="REH43487.1"/>
    </source>
</evidence>
<comment type="caution">
    <text evidence="2">The sequence shown here is derived from an EMBL/GenBank/DDBJ whole genome shotgun (WGS) entry which is preliminary data.</text>
</comment>
<keyword evidence="3" id="KW-1185">Reference proteome</keyword>
<evidence type="ECO:0000313" key="3">
    <source>
        <dbReference type="Proteomes" id="UP000256269"/>
    </source>
</evidence>
<dbReference type="Pfam" id="PF18105">
    <property type="entry name" value="PGM1_C"/>
    <property type="match status" value="1"/>
</dbReference>
<sequence length="483" mass="51200">MAMMWISVQSRECSPAVLERLAGSTLYPERPIGAAILAALHRPGGSVICVSAPAMEDMAAQIAYFGRLAGHPSVGDRVTVLSIADRSPRWLSEKLLDATHPDAIAARSFLHDAVARERAAGREVLLSYFEPSEPLERLASSLGVIPEQAPSWSIPLGTKAASRSLFSSLGVPVARATPLVRSLPDLAAALVPLVQSGIHRFVLKLDSTAYAAGMGNALLDLPDVASAADVEALLPSAQVIDTTLAWPAFADLVAEAGILAEEFLTGDDFASPSFQGRFTADGPVAVSTHEQVLAPNGQTYTGSRFPADASYRSTVMDLGLRVGTALAAQGIHRGDYGVDFIAVLRSGSWHLFGCEINLRATGTRHGFDMVSHLLGVTPDPSGDFRVGPSRRVYLASDSIASDRYIGLRPHTLIDAVERSPLHFDPVRKRGVALHLLSTLPAYGKFGAVCIAESVPEAEAMQDALRSLAADLAQPTADRRQGAC</sequence>
<dbReference type="EMBL" id="QUNO01000009">
    <property type="protein sequence ID" value="REH43487.1"/>
    <property type="molecule type" value="Genomic_DNA"/>
</dbReference>
<gene>
    <name evidence="2" type="ORF">BCF44_10930</name>
</gene>
<accession>A0A3E0HE65</accession>
<protein>
    <recommendedName>
        <fullName evidence="1">PGM1 C-terminal domain-containing protein</fullName>
    </recommendedName>
</protein>
<proteinExistence type="predicted"/>
<organism evidence="2 3">
    <name type="scientific">Kutzneria buriramensis</name>
    <dbReference type="NCBI Taxonomy" id="1045776"/>
    <lineage>
        <taxon>Bacteria</taxon>
        <taxon>Bacillati</taxon>
        <taxon>Actinomycetota</taxon>
        <taxon>Actinomycetes</taxon>
        <taxon>Pseudonocardiales</taxon>
        <taxon>Pseudonocardiaceae</taxon>
        <taxon>Kutzneria</taxon>
    </lineage>
</organism>